<dbReference type="Proteomes" id="UP001060085">
    <property type="component" value="Linkage Group LG04"/>
</dbReference>
<comment type="caution">
    <text evidence="1">The sequence shown here is derived from an EMBL/GenBank/DDBJ whole genome shotgun (WGS) entry which is preliminary data.</text>
</comment>
<name>A0ACC0B6X7_CATRO</name>
<dbReference type="EMBL" id="CM044704">
    <property type="protein sequence ID" value="KAI5668385.1"/>
    <property type="molecule type" value="Genomic_DNA"/>
</dbReference>
<protein>
    <submittedName>
        <fullName evidence="1">Uncharacterized protein</fullName>
    </submittedName>
</protein>
<reference evidence="2" key="1">
    <citation type="journal article" date="2023" name="Nat. Plants">
        <title>Single-cell RNA sequencing provides a high-resolution roadmap for understanding the multicellular compartmentation of specialized metabolism.</title>
        <authorList>
            <person name="Sun S."/>
            <person name="Shen X."/>
            <person name="Li Y."/>
            <person name="Li Y."/>
            <person name="Wang S."/>
            <person name="Li R."/>
            <person name="Zhang H."/>
            <person name="Shen G."/>
            <person name="Guo B."/>
            <person name="Wei J."/>
            <person name="Xu J."/>
            <person name="St-Pierre B."/>
            <person name="Chen S."/>
            <person name="Sun C."/>
        </authorList>
    </citation>
    <scope>NUCLEOTIDE SEQUENCE [LARGE SCALE GENOMIC DNA]</scope>
</reference>
<organism evidence="1 2">
    <name type="scientific">Catharanthus roseus</name>
    <name type="common">Madagascar periwinkle</name>
    <name type="synonym">Vinca rosea</name>
    <dbReference type="NCBI Taxonomy" id="4058"/>
    <lineage>
        <taxon>Eukaryota</taxon>
        <taxon>Viridiplantae</taxon>
        <taxon>Streptophyta</taxon>
        <taxon>Embryophyta</taxon>
        <taxon>Tracheophyta</taxon>
        <taxon>Spermatophyta</taxon>
        <taxon>Magnoliopsida</taxon>
        <taxon>eudicotyledons</taxon>
        <taxon>Gunneridae</taxon>
        <taxon>Pentapetalae</taxon>
        <taxon>asterids</taxon>
        <taxon>lamiids</taxon>
        <taxon>Gentianales</taxon>
        <taxon>Apocynaceae</taxon>
        <taxon>Rauvolfioideae</taxon>
        <taxon>Vinceae</taxon>
        <taxon>Catharanthinae</taxon>
        <taxon>Catharanthus</taxon>
    </lineage>
</organism>
<sequence>MSEKSENAKYFSFLSMYPSEIETMKRKQKRSENDEIGSRRQKDRTYRGWQGNLPSIVGAEDGWERATRDLPWTVGLTLPSVVDYSQGCLELKKEEQSRATNWGLIGSID</sequence>
<gene>
    <name evidence="1" type="ORF">M9H77_18238</name>
</gene>
<accession>A0ACC0B6X7</accession>
<evidence type="ECO:0000313" key="1">
    <source>
        <dbReference type="EMBL" id="KAI5668385.1"/>
    </source>
</evidence>
<evidence type="ECO:0000313" key="2">
    <source>
        <dbReference type="Proteomes" id="UP001060085"/>
    </source>
</evidence>
<keyword evidence="2" id="KW-1185">Reference proteome</keyword>
<proteinExistence type="predicted"/>